<evidence type="ECO:0000259" key="1">
    <source>
        <dbReference type="PROSITE" id="PS51186"/>
    </source>
</evidence>
<reference evidence="2 3" key="1">
    <citation type="journal article" date="2015" name="Genome Biol. Evol.">
        <title>Found and Lost: The Fates of Horizontally Acquired Genes in Arthropod-Symbiotic Spiroplasma.</title>
        <authorList>
            <person name="Lo W.S."/>
            <person name="Gasparich G.E."/>
            <person name="Kuo C.H."/>
        </authorList>
    </citation>
    <scope>NUCLEOTIDE SEQUENCE [LARGE SCALE GENOMIC DNA]</scope>
    <source>
        <strain evidence="3">TDA-040725-5</strain>
    </source>
</reference>
<dbReference type="STRING" id="315358.SERIO_v1c08240"/>
<feature type="domain" description="N-acetyltransferase" evidence="1">
    <location>
        <begin position="146"/>
        <end position="286"/>
    </location>
</feature>
<organism evidence="2 3">
    <name type="scientific">Spiroplasma eriocheiris</name>
    <dbReference type="NCBI Taxonomy" id="315358"/>
    <lineage>
        <taxon>Bacteria</taxon>
        <taxon>Bacillati</taxon>
        <taxon>Mycoplasmatota</taxon>
        <taxon>Mollicutes</taxon>
        <taxon>Entomoplasmatales</taxon>
        <taxon>Spiroplasmataceae</taxon>
        <taxon>Spiroplasma</taxon>
    </lineage>
</organism>
<name>A0A0H3XLI5_9MOLU</name>
<dbReference type="GO" id="GO:0016747">
    <property type="term" value="F:acyltransferase activity, transferring groups other than amino-acyl groups"/>
    <property type="evidence" value="ECO:0007669"/>
    <property type="project" value="InterPro"/>
</dbReference>
<dbReference type="Pfam" id="PF00583">
    <property type="entry name" value="Acetyltransf_1"/>
    <property type="match status" value="1"/>
</dbReference>
<reference evidence="3" key="2">
    <citation type="submission" date="2015-06" db="EMBL/GenBank/DDBJ databases">
        <title>Complete genome sequence of Spiroplasma eriocheiris TDA-040725-5 (DSM 21848).</title>
        <authorList>
            <person name="Lo W.-S."/>
            <person name="Kuo C.-H."/>
        </authorList>
    </citation>
    <scope>NUCLEOTIDE SEQUENCE [LARGE SCALE GENOMIC DNA]</scope>
    <source>
        <strain evidence="3">TDA-040725-5</strain>
    </source>
</reference>
<protein>
    <recommendedName>
        <fullName evidence="1">N-acetyltransferase domain-containing protein</fullName>
    </recommendedName>
</protein>
<evidence type="ECO:0000313" key="2">
    <source>
        <dbReference type="EMBL" id="AKM54384.1"/>
    </source>
</evidence>
<dbReference type="InterPro" id="IPR000182">
    <property type="entry name" value="GNAT_dom"/>
</dbReference>
<dbReference type="RefSeq" id="WP_047791592.1">
    <property type="nucleotide sequence ID" value="NZ_CP011856.1"/>
</dbReference>
<evidence type="ECO:0000313" key="3">
    <source>
        <dbReference type="Proteomes" id="UP000035661"/>
    </source>
</evidence>
<dbReference type="SUPFAM" id="SSF55729">
    <property type="entry name" value="Acyl-CoA N-acyltransferases (Nat)"/>
    <property type="match status" value="1"/>
</dbReference>
<dbReference type="CDD" id="cd04301">
    <property type="entry name" value="NAT_SF"/>
    <property type="match status" value="1"/>
</dbReference>
<dbReference type="PATRIC" id="fig|743698.3.peg.830"/>
<dbReference type="PROSITE" id="PS51186">
    <property type="entry name" value="GNAT"/>
    <property type="match status" value="1"/>
</dbReference>
<dbReference type="Proteomes" id="UP000035661">
    <property type="component" value="Chromosome"/>
</dbReference>
<dbReference type="KEGG" id="seri:SERIO_v1c08240"/>
<dbReference type="AlphaFoldDB" id="A0A0H3XLI5"/>
<keyword evidence="3" id="KW-1185">Reference proteome</keyword>
<proteinExistence type="predicted"/>
<dbReference type="InterPro" id="IPR016181">
    <property type="entry name" value="Acyl_CoA_acyltransferase"/>
</dbReference>
<sequence length="368" mass="43499">MKRKYRQNRKIKKIFKFKGQYEATTLAQNFVRYVTDPFREEGGYDIIDVENEIYQTEITTEEGNSYTVAISTQFDYEEDSEKIKEITKYQVDNDLDFILYTIGDHHDEQETDFLESLGLVLNEQLIGMVFDLKRWKKGRKKIPPNIKFRRVNDNKRLKDFSIILKSAFGPKSWDYAFYKTLLKLNKDETICQIDLLYKNNQPAGTGNIYFEKEIAIIDDIATHQNFRHQGLAKLMIDHLLTTAWNNDYDLVGLIATPEGFNMYRKLGFRPIKLYLNEYVARSQTNNLEQIAKKISRGKMKSLQNVNYQQLISQVGNKKCHRCQNIINDPEYLMAYRLTNDFEINVYHQNCYKLNAKDKWVIMVNQKQS</sequence>
<dbReference type="EMBL" id="CP011856">
    <property type="protein sequence ID" value="AKM54384.1"/>
    <property type="molecule type" value="Genomic_DNA"/>
</dbReference>
<accession>A0A0H3XLI5</accession>
<dbReference type="Gene3D" id="3.40.630.30">
    <property type="match status" value="1"/>
</dbReference>
<gene>
    <name evidence="2" type="ORF">SERIO_v1c08240</name>
</gene>